<evidence type="ECO:0000256" key="3">
    <source>
        <dbReference type="SAM" id="SignalP"/>
    </source>
</evidence>
<evidence type="ECO:0008006" key="6">
    <source>
        <dbReference type="Google" id="ProtNLM"/>
    </source>
</evidence>
<feature type="compositionally biased region" description="Low complexity" evidence="1">
    <location>
        <begin position="779"/>
        <end position="794"/>
    </location>
</feature>
<evidence type="ECO:0000313" key="5">
    <source>
        <dbReference type="Proteomes" id="UP001052739"/>
    </source>
</evidence>
<reference evidence="4" key="1">
    <citation type="submission" date="2024-05" db="EMBL/GenBank/DDBJ databases">
        <title>Whole genome shotgun sequence of Streptomyces hydrogenans NBRC 13475.</title>
        <authorList>
            <person name="Komaki H."/>
            <person name="Tamura T."/>
        </authorList>
    </citation>
    <scope>NUCLEOTIDE SEQUENCE</scope>
    <source>
        <strain evidence="4">NBRC 13475</strain>
    </source>
</reference>
<feature type="chain" id="PRO_5046735840" description="Secreted protein" evidence="3">
    <location>
        <begin position="45"/>
        <end position="794"/>
    </location>
</feature>
<keyword evidence="3" id="KW-0732">Signal</keyword>
<keyword evidence="5" id="KW-1185">Reference proteome</keyword>
<dbReference type="Proteomes" id="UP001052739">
    <property type="component" value="Unassembled WGS sequence"/>
</dbReference>
<sequence>MAEAAAFQGTGPSPARRWLRRTLTVAVGAPLLAGLLHNPAPAQAAADTPVSRTVDVAIDTLTPSAPVEGDTVTVTGTLTNRGKRTITDATVNLRVGPRMDSRSEIDQVARRKGFRSDSDPRPLDAPEIDIANLPVGVPRDFRISVPVSELDLDDEGGVYQLGVSLSGQTSDARWDRVLGIERTFLPYQPEPTAKRTQLTYLWPLISSAHISADTASDDQQSAVFQDDDLAEELRPGGRLDEMVSLGKDLPVTWVIDPDLLASVDAMANGYRVKDGTGHAAGTEPNRKLAERWLGQLEAAVQGRKVVALPFADPDLASLAHRGKAVPGSLKHLQSATALAGSTVETILHVQPATDFAWPVDGAVDPSIMAVATSAGARKVIARSDSIQDDDLSYTPTAARPLGGGTTAVVSDAELSTAFQGDMVRAETSTLAVQEFLAQTLAITLEQPQDRRSVVVAPQRQPSVSQAQAMAAAVRGLGAKRWTEPLDLVAAAAAKPDPDATTAVPRAGQYPKKLRATELPVEAFRDMKTTGDELDDFKVILSDATRVVPPIGNAINREMSTSWRGRTTEAAIYRVDVQDVLQRLTKSVVLVDKSDLTLSGRSATIPVTVQNRLLQDVEGLVLRLTSSNGTRLKVDGGTSAELPITVRAGHSQSVKFPASANANGQVSMTAQLYTADGTPYGTSMTFSVKVSEMTPTVMLVIAGGVLLLVLAGVRMYSQRKRLAARAAEAEARAEAETEGEDGAPEHAAAGTVGAPAAKDTTEGDTADGAGHPSDPDADTGSESGDPSGPGEKVDR</sequence>
<feature type="signal peptide" evidence="3">
    <location>
        <begin position="1"/>
        <end position="44"/>
    </location>
</feature>
<accession>A0ABQ3PGD6</accession>
<evidence type="ECO:0000256" key="1">
    <source>
        <dbReference type="SAM" id="MobiDB-lite"/>
    </source>
</evidence>
<name>A0ABQ3PGD6_9ACTN</name>
<dbReference type="EMBL" id="BNDW01000040">
    <property type="protein sequence ID" value="GHI24079.1"/>
    <property type="molecule type" value="Genomic_DNA"/>
</dbReference>
<proteinExistence type="predicted"/>
<dbReference type="PROSITE" id="PS00430">
    <property type="entry name" value="TONB_DEPENDENT_REC_1"/>
    <property type="match status" value="1"/>
</dbReference>
<comment type="caution">
    <text evidence="4">The sequence shown here is derived from an EMBL/GenBank/DDBJ whole genome shotgun (WGS) entry which is preliminary data.</text>
</comment>
<keyword evidence="2" id="KW-0812">Transmembrane</keyword>
<feature type="compositionally biased region" description="Low complexity" evidence="1">
    <location>
        <begin position="744"/>
        <end position="756"/>
    </location>
</feature>
<dbReference type="Gene3D" id="2.60.40.10">
    <property type="entry name" value="Immunoglobulins"/>
    <property type="match status" value="1"/>
</dbReference>
<gene>
    <name evidence="4" type="ORF">Shyd_54500</name>
</gene>
<evidence type="ECO:0000313" key="4">
    <source>
        <dbReference type="EMBL" id="GHI24079.1"/>
    </source>
</evidence>
<feature type="transmembrane region" description="Helical" evidence="2">
    <location>
        <begin position="696"/>
        <end position="715"/>
    </location>
</feature>
<organism evidence="4 5">
    <name type="scientific">Streptomyces hydrogenans</name>
    <dbReference type="NCBI Taxonomy" id="1873719"/>
    <lineage>
        <taxon>Bacteria</taxon>
        <taxon>Bacillati</taxon>
        <taxon>Actinomycetota</taxon>
        <taxon>Actinomycetes</taxon>
        <taxon>Kitasatosporales</taxon>
        <taxon>Streptomycetaceae</taxon>
        <taxon>Streptomyces</taxon>
    </lineage>
</organism>
<protein>
    <recommendedName>
        <fullName evidence="6">Secreted protein</fullName>
    </recommendedName>
</protein>
<dbReference type="InterPro" id="IPR010916">
    <property type="entry name" value="TonB_box_CS"/>
</dbReference>
<feature type="region of interest" description="Disordered" evidence="1">
    <location>
        <begin position="732"/>
        <end position="794"/>
    </location>
</feature>
<dbReference type="InterPro" id="IPR013783">
    <property type="entry name" value="Ig-like_fold"/>
</dbReference>
<keyword evidence="2" id="KW-1133">Transmembrane helix</keyword>
<dbReference type="RefSeq" id="WP_190221466.1">
    <property type="nucleotide sequence ID" value="NZ_BNBS01000002.1"/>
</dbReference>
<dbReference type="Pfam" id="PF19516">
    <property type="entry name" value="DUF6049"/>
    <property type="match status" value="1"/>
</dbReference>
<keyword evidence="2" id="KW-0472">Membrane</keyword>
<evidence type="ECO:0000256" key="2">
    <source>
        <dbReference type="SAM" id="Phobius"/>
    </source>
</evidence>
<dbReference type="InterPro" id="IPR046112">
    <property type="entry name" value="DUF6049"/>
</dbReference>